<keyword evidence="3" id="KW-1185">Reference proteome</keyword>
<keyword evidence="1" id="KW-1133">Transmembrane helix</keyword>
<accession>A0AAV4GV69</accession>
<dbReference type="EMBL" id="BMAT01001619">
    <property type="protein sequence ID" value="GFR89297.1"/>
    <property type="molecule type" value="Genomic_DNA"/>
</dbReference>
<keyword evidence="1" id="KW-0812">Transmembrane</keyword>
<name>A0AAV4GV69_9GAST</name>
<gene>
    <name evidence="2" type="ORF">ElyMa_000791200</name>
</gene>
<protein>
    <submittedName>
        <fullName evidence="2">Nose resistant to fluoxetine protein 6</fullName>
    </submittedName>
</protein>
<feature type="transmembrane region" description="Helical" evidence="1">
    <location>
        <begin position="12"/>
        <end position="36"/>
    </location>
</feature>
<sequence length="71" mass="7994">MSQRKLFYMDNTNVVIAFLGILVMSMMVAFAASMAFEAPFMGLEKILIQGAKAAARKINLRISMRDQYSKI</sequence>
<dbReference type="AlphaFoldDB" id="A0AAV4GV69"/>
<evidence type="ECO:0000313" key="3">
    <source>
        <dbReference type="Proteomes" id="UP000762676"/>
    </source>
</evidence>
<comment type="caution">
    <text evidence="2">The sequence shown here is derived from an EMBL/GenBank/DDBJ whole genome shotgun (WGS) entry which is preliminary data.</text>
</comment>
<organism evidence="2 3">
    <name type="scientific">Elysia marginata</name>
    <dbReference type="NCBI Taxonomy" id="1093978"/>
    <lineage>
        <taxon>Eukaryota</taxon>
        <taxon>Metazoa</taxon>
        <taxon>Spiralia</taxon>
        <taxon>Lophotrochozoa</taxon>
        <taxon>Mollusca</taxon>
        <taxon>Gastropoda</taxon>
        <taxon>Heterobranchia</taxon>
        <taxon>Euthyneura</taxon>
        <taxon>Panpulmonata</taxon>
        <taxon>Sacoglossa</taxon>
        <taxon>Placobranchoidea</taxon>
        <taxon>Plakobranchidae</taxon>
        <taxon>Elysia</taxon>
    </lineage>
</organism>
<evidence type="ECO:0000313" key="2">
    <source>
        <dbReference type="EMBL" id="GFR89297.1"/>
    </source>
</evidence>
<reference evidence="2 3" key="1">
    <citation type="journal article" date="2021" name="Elife">
        <title>Chloroplast acquisition without the gene transfer in kleptoplastic sea slugs, Plakobranchus ocellatus.</title>
        <authorList>
            <person name="Maeda T."/>
            <person name="Takahashi S."/>
            <person name="Yoshida T."/>
            <person name="Shimamura S."/>
            <person name="Takaki Y."/>
            <person name="Nagai Y."/>
            <person name="Toyoda A."/>
            <person name="Suzuki Y."/>
            <person name="Arimoto A."/>
            <person name="Ishii H."/>
            <person name="Satoh N."/>
            <person name="Nishiyama T."/>
            <person name="Hasebe M."/>
            <person name="Maruyama T."/>
            <person name="Minagawa J."/>
            <person name="Obokata J."/>
            <person name="Shigenobu S."/>
        </authorList>
    </citation>
    <scope>NUCLEOTIDE SEQUENCE [LARGE SCALE GENOMIC DNA]</scope>
</reference>
<dbReference type="Proteomes" id="UP000762676">
    <property type="component" value="Unassembled WGS sequence"/>
</dbReference>
<evidence type="ECO:0000256" key="1">
    <source>
        <dbReference type="SAM" id="Phobius"/>
    </source>
</evidence>
<proteinExistence type="predicted"/>
<keyword evidence="1" id="KW-0472">Membrane</keyword>